<evidence type="ECO:0000259" key="1">
    <source>
        <dbReference type="Pfam" id="PF04366"/>
    </source>
</evidence>
<organism evidence="2 3">
    <name type="scientific">Dunaliella salina</name>
    <name type="common">Green alga</name>
    <name type="synonym">Protococcus salinus</name>
    <dbReference type="NCBI Taxonomy" id="3046"/>
    <lineage>
        <taxon>Eukaryota</taxon>
        <taxon>Viridiplantae</taxon>
        <taxon>Chlorophyta</taxon>
        <taxon>core chlorophytes</taxon>
        <taxon>Chlorophyceae</taxon>
        <taxon>CS clade</taxon>
        <taxon>Chlamydomonadales</taxon>
        <taxon>Dunaliellaceae</taxon>
        <taxon>Dunaliella</taxon>
    </lineage>
</organism>
<dbReference type="InterPro" id="IPR051702">
    <property type="entry name" value="SH3_domain_YSC84-like"/>
</dbReference>
<dbReference type="Pfam" id="PF04366">
    <property type="entry name" value="Ysc84"/>
    <property type="match status" value="1"/>
</dbReference>
<feature type="domain" description="Ysc84 actin-binding" evidence="1">
    <location>
        <begin position="120"/>
        <end position="246"/>
    </location>
</feature>
<gene>
    <name evidence="2" type="ORF">DUNSADRAFT_13168</name>
</gene>
<keyword evidence="3" id="KW-1185">Reference proteome</keyword>
<proteinExistence type="predicted"/>
<name>A0ABQ7G9X6_DUNSA</name>
<evidence type="ECO:0000313" key="2">
    <source>
        <dbReference type="EMBL" id="KAF5831407.1"/>
    </source>
</evidence>
<sequence length="307" mass="33199">MTTRHNDDLFRRLSAFAQDDEKRERKDHPVNRITQGRTYLYRQAQWASQLLQELAEGVDPATRLPPQVINSCEALCFTNAQKGGLGFTGGYGYGFIIKKVKQEEDGTSKWSPPFFFTISQAGMGVAFGYQHCQTVAALVNQSAIGLFTSGGFTAGSDMGFYSTDGALTGMAAGILGWRQQRSQKDGFSYSHVMGAYTEYGVHGSRVGPDWSTNSKLYESVNGADVLQGLVTRRFPEVDCLYEVINKLGKEAAAAENSSLAAGSISRVSGVTDTTEVPEVPPPQPVALAPAQVTDNQPSLVYAAQEVA</sequence>
<dbReference type="EMBL" id="MU069951">
    <property type="protein sequence ID" value="KAF5831407.1"/>
    <property type="molecule type" value="Genomic_DNA"/>
</dbReference>
<evidence type="ECO:0000313" key="3">
    <source>
        <dbReference type="Proteomes" id="UP000815325"/>
    </source>
</evidence>
<reference evidence="2" key="1">
    <citation type="submission" date="2017-08" db="EMBL/GenBank/DDBJ databases">
        <authorList>
            <person name="Polle J.E."/>
            <person name="Barry K."/>
            <person name="Cushman J."/>
            <person name="Schmutz J."/>
            <person name="Tran D."/>
            <person name="Hathwaick L.T."/>
            <person name="Yim W.C."/>
            <person name="Jenkins J."/>
            <person name="Mckie-Krisberg Z.M."/>
            <person name="Prochnik S."/>
            <person name="Lindquist E."/>
            <person name="Dockter R.B."/>
            <person name="Adam C."/>
            <person name="Molina H."/>
            <person name="Bunkerborg J."/>
            <person name="Jin E."/>
            <person name="Buchheim M."/>
            <person name="Magnuson J."/>
        </authorList>
    </citation>
    <scope>NUCLEOTIDE SEQUENCE</scope>
    <source>
        <strain evidence="2">CCAP 19/18</strain>
    </source>
</reference>
<dbReference type="InterPro" id="IPR007461">
    <property type="entry name" value="Ysc84_actin-binding"/>
</dbReference>
<accession>A0ABQ7G9X6</accession>
<dbReference type="PANTHER" id="PTHR15629">
    <property type="entry name" value="SH3YL1 PROTEIN"/>
    <property type="match status" value="1"/>
</dbReference>
<protein>
    <recommendedName>
        <fullName evidence="1">Ysc84 actin-binding domain-containing protein</fullName>
    </recommendedName>
</protein>
<dbReference type="Proteomes" id="UP000815325">
    <property type="component" value="Unassembled WGS sequence"/>
</dbReference>
<comment type="caution">
    <text evidence="2">The sequence shown here is derived from an EMBL/GenBank/DDBJ whole genome shotgun (WGS) entry which is preliminary data.</text>
</comment>
<dbReference type="PANTHER" id="PTHR15629:SF2">
    <property type="entry name" value="SH3 DOMAIN-CONTAINING YSC84-LIKE PROTEIN 1"/>
    <property type="match status" value="1"/>
</dbReference>